<feature type="non-terminal residue" evidence="1">
    <location>
        <position position="122"/>
    </location>
</feature>
<protein>
    <submittedName>
        <fullName evidence="1">Uncharacterized protein</fullName>
    </submittedName>
</protein>
<keyword evidence="2" id="KW-1185">Reference proteome</keyword>
<dbReference type="EMBL" id="JAHRHJ020000002">
    <property type="protein sequence ID" value="KAH9325650.1"/>
    <property type="molecule type" value="Genomic_DNA"/>
</dbReference>
<accession>A0AA38GS23</accession>
<sequence length="122" mass="13610">MAFLANPLSLSLPESAFESWVRESGYLERIDQGGGEGEGEVGVLEGVTSNNKLWKINLNPFGKLSAEDLSREAVPWAAQFWGRPDAYSLPTSITHFNLRTEENVKRYARNYICLSLLIVASF</sequence>
<dbReference type="OMA" id="CAIDESA"/>
<evidence type="ECO:0000313" key="1">
    <source>
        <dbReference type="EMBL" id="KAH9325650.1"/>
    </source>
</evidence>
<name>A0AA38GS23_TAXCH</name>
<reference evidence="1 2" key="1">
    <citation type="journal article" date="2021" name="Nat. Plants">
        <title>The Taxus genome provides insights into paclitaxel biosynthesis.</title>
        <authorList>
            <person name="Xiong X."/>
            <person name="Gou J."/>
            <person name="Liao Q."/>
            <person name="Li Y."/>
            <person name="Zhou Q."/>
            <person name="Bi G."/>
            <person name="Li C."/>
            <person name="Du R."/>
            <person name="Wang X."/>
            <person name="Sun T."/>
            <person name="Guo L."/>
            <person name="Liang H."/>
            <person name="Lu P."/>
            <person name="Wu Y."/>
            <person name="Zhang Z."/>
            <person name="Ro D.K."/>
            <person name="Shang Y."/>
            <person name="Huang S."/>
            <person name="Yan J."/>
        </authorList>
    </citation>
    <scope>NUCLEOTIDE SEQUENCE [LARGE SCALE GENOMIC DNA]</scope>
    <source>
        <strain evidence="1">Ta-2019</strain>
    </source>
</reference>
<proteinExistence type="predicted"/>
<organism evidence="1 2">
    <name type="scientific">Taxus chinensis</name>
    <name type="common">Chinese yew</name>
    <name type="synonym">Taxus wallichiana var. chinensis</name>
    <dbReference type="NCBI Taxonomy" id="29808"/>
    <lineage>
        <taxon>Eukaryota</taxon>
        <taxon>Viridiplantae</taxon>
        <taxon>Streptophyta</taxon>
        <taxon>Embryophyta</taxon>
        <taxon>Tracheophyta</taxon>
        <taxon>Spermatophyta</taxon>
        <taxon>Pinopsida</taxon>
        <taxon>Pinidae</taxon>
        <taxon>Conifers II</taxon>
        <taxon>Cupressales</taxon>
        <taxon>Taxaceae</taxon>
        <taxon>Taxus</taxon>
    </lineage>
</organism>
<dbReference type="Proteomes" id="UP000824469">
    <property type="component" value="Unassembled WGS sequence"/>
</dbReference>
<evidence type="ECO:0000313" key="2">
    <source>
        <dbReference type="Proteomes" id="UP000824469"/>
    </source>
</evidence>
<comment type="caution">
    <text evidence="1">The sequence shown here is derived from an EMBL/GenBank/DDBJ whole genome shotgun (WGS) entry which is preliminary data.</text>
</comment>
<gene>
    <name evidence="1" type="ORF">KI387_005828</name>
</gene>
<dbReference type="AlphaFoldDB" id="A0AA38GS23"/>